<protein>
    <submittedName>
        <fullName evidence="2">Uncharacterized protein</fullName>
    </submittedName>
</protein>
<proteinExistence type="predicted"/>
<gene>
    <name evidence="2" type="ORF">PISMIDRAFT_683169</name>
</gene>
<dbReference type="AlphaFoldDB" id="A0A0C9YZV0"/>
<keyword evidence="3" id="KW-1185">Reference proteome</keyword>
<reference evidence="2 3" key="1">
    <citation type="submission" date="2014-04" db="EMBL/GenBank/DDBJ databases">
        <authorList>
            <consortium name="DOE Joint Genome Institute"/>
            <person name="Kuo A."/>
            <person name="Kohler A."/>
            <person name="Costa M.D."/>
            <person name="Nagy L.G."/>
            <person name="Floudas D."/>
            <person name="Copeland A."/>
            <person name="Barry K.W."/>
            <person name="Cichocki N."/>
            <person name="Veneault-Fourrey C."/>
            <person name="LaButti K."/>
            <person name="Lindquist E.A."/>
            <person name="Lipzen A."/>
            <person name="Lundell T."/>
            <person name="Morin E."/>
            <person name="Murat C."/>
            <person name="Sun H."/>
            <person name="Tunlid A."/>
            <person name="Henrissat B."/>
            <person name="Grigoriev I.V."/>
            <person name="Hibbett D.S."/>
            <person name="Martin F."/>
            <person name="Nordberg H.P."/>
            <person name="Cantor M.N."/>
            <person name="Hua S.X."/>
        </authorList>
    </citation>
    <scope>NUCLEOTIDE SEQUENCE [LARGE SCALE GENOMIC DNA]</scope>
    <source>
        <strain evidence="2 3">441</strain>
    </source>
</reference>
<reference evidence="3" key="2">
    <citation type="submission" date="2015-01" db="EMBL/GenBank/DDBJ databases">
        <title>Evolutionary Origins and Diversification of the Mycorrhizal Mutualists.</title>
        <authorList>
            <consortium name="DOE Joint Genome Institute"/>
            <consortium name="Mycorrhizal Genomics Consortium"/>
            <person name="Kohler A."/>
            <person name="Kuo A."/>
            <person name="Nagy L.G."/>
            <person name="Floudas D."/>
            <person name="Copeland A."/>
            <person name="Barry K.W."/>
            <person name="Cichocki N."/>
            <person name="Veneault-Fourrey C."/>
            <person name="LaButti K."/>
            <person name="Lindquist E.A."/>
            <person name="Lipzen A."/>
            <person name="Lundell T."/>
            <person name="Morin E."/>
            <person name="Murat C."/>
            <person name="Riley R."/>
            <person name="Ohm R."/>
            <person name="Sun H."/>
            <person name="Tunlid A."/>
            <person name="Henrissat B."/>
            <person name="Grigoriev I.V."/>
            <person name="Hibbett D.S."/>
            <person name="Martin F."/>
        </authorList>
    </citation>
    <scope>NUCLEOTIDE SEQUENCE [LARGE SCALE GENOMIC DNA]</scope>
    <source>
        <strain evidence="3">441</strain>
    </source>
</reference>
<accession>A0A0C9YZV0</accession>
<evidence type="ECO:0000313" key="2">
    <source>
        <dbReference type="EMBL" id="KIK19489.1"/>
    </source>
</evidence>
<sequence length="341" mass="37905">MASVSPLEVLTDILSAGLLFTFTQFIEIVRTGDRERLCQGRLEYLNRDRRVIGLPRPSIRQVMHAEMTGEGEVIRVATPRSRLIVQEVPSVPSSETMSSLPSSCGSWTDGLSAIGVDDKLQINCVQTISMDQATTTNEVPVDCPLPLVKKVSFSSIVTRFTYEKLHDANDEETRDSIQGQYNLITGRCLSATKVETTADSLLERAPKETDRDGVSPSVGSGVKRCRFWNRFRAIRGHRTSDGALSKRKTAPLLKRRKLDEEVRPLGQFTITPADAGSPSRHTSEVDAFSSENDTAKGCPPPVFRSGRNNRQLKKPLLPKGPRVPRRKILATKVRDLLSRFF</sequence>
<dbReference type="Proteomes" id="UP000054018">
    <property type="component" value="Unassembled WGS sequence"/>
</dbReference>
<dbReference type="EMBL" id="KN833783">
    <property type="protein sequence ID" value="KIK19489.1"/>
    <property type="molecule type" value="Genomic_DNA"/>
</dbReference>
<organism evidence="2 3">
    <name type="scientific">Pisolithus microcarpus 441</name>
    <dbReference type="NCBI Taxonomy" id="765257"/>
    <lineage>
        <taxon>Eukaryota</taxon>
        <taxon>Fungi</taxon>
        <taxon>Dikarya</taxon>
        <taxon>Basidiomycota</taxon>
        <taxon>Agaricomycotina</taxon>
        <taxon>Agaricomycetes</taxon>
        <taxon>Agaricomycetidae</taxon>
        <taxon>Boletales</taxon>
        <taxon>Sclerodermatineae</taxon>
        <taxon>Pisolithaceae</taxon>
        <taxon>Pisolithus</taxon>
    </lineage>
</organism>
<name>A0A0C9YZV0_9AGAM</name>
<feature type="region of interest" description="Disordered" evidence="1">
    <location>
        <begin position="269"/>
        <end position="321"/>
    </location>
</feature>
<evidence type="ECO:0000256" key="1">
    <source>
        <dbReference type="SAM" id="MobiDB-lite"/>
    </source>
</evidence>
<dbReference type="HOGENOM" id="CLU_814131_0_0_1"/>
<dbReference type="OrthoDB" id="2638027at2759"/>
<evidence type="ECO:0000313" key="3">
    <source>
        <dbReference type="Proteomes" id="UP000054018"/>
    </source>
</evidence>